<dbReference type="Proteomes" id="UP000622317">
    <property type="component" value="Unassembled WGS sequence"/>
</dbReference>
<dbReference type="InterPro" id="IPR002740">
    <property type="entry name" value="EVE_domain"/>
</dbReference>
<keyword evidence="3" id="KW-1185">Reference proteome</keyword>
<name>A0A927IHG3_9BACT</name>
<dbReference type="InterPro" id="IPR052181">
    <property type="entry name" value="5hmC_binding"/>
</dbReference>
<dbReference type="EMBL" id="JACYFG010000013">
    <property type="protein sequence ID" value="MBD5779683.1"/>
    <property type="molecule type" value="Genomic_DNA"/>
</dbReference>
<protein>
    <submittedName>
        <fullName evidence="2">EVE domain-containing protein</fullName>
    </submittedName>
</protein>
<feature type="domain" description="EVE" evidence="1">
    <location>
        <begin position="4"/>
        <end position="155"/>
    </location>
</feature>
<evidence type="ECO:0000313" key="3">
    <source>
        <dbReference type="Proteomes" id="UP000622317"/>
    </source>
</evidence>
<accession>A0A927IHG3</accession>
<dbReference type="PANTHER" id="PTHR14087">
    <property type="entry name" value="THYMOCYTE NUCLEAR PROTEIN 1"/>
    <property type="match status" value="1"/>
</dbReference>
<comment type="caution">
    <text evidence="2">The sequence shown here is derived from an EMBL/GenBank/DDBJ whole genome shotgun (WGS) entry which is preliminary data.</text>
</comment>
<dbReference type="Gene3D" id="3.10.590.10">
    <property type="entry name" value="ph1033 like domains"/>
    <property type="match status" value="1"/>
</dbReference>
<organism evidence="2 3">
    <name type="scientific">Pelagicoccus enzymogenes</name>
    <dbReference type="NCBI Taxonomy" id="2773457"/>
    <lineage>
        <taxon>Bacteria</taxon>
        <taxon>Pseudomonadati</taxon>
        <taxon>Verrucomicrobiota</taxon>
        <taxon>Opitutia</taxon>
        <taxon>Puniceicoccales</taxon>
        <taxon>Pelagicoccaceae</taxon>
        <taxon>Pelagicoccus</taxon>
    </lineage>
</organism>
<sequence length="168" mass="19167">MAKKFWLIKSEPDVFGFDDLEKCKGQTEPWDGIRNYQARNFMRDEMRQGDVAIFYHSNAGANVGAVGLATVASEKAYPDHTQFDPKSNYYDAKSTKENPRWLMVDFKYGKPFKRLVTLKELKEAPELEDMLVVKRGQRLSIQPVEKAHFKAVCKMGGLSAKDLKELGV</sequence>
<reference evidence="2" key="1">
    <citation type="submission" date="2020-09" db="EMBL/GenBank/DDBJ databases">
        <title>Pelagicoccus enzymogenes sp. nov. with an EPS production, isolated from marine sediment.</title>
        <authorList>
            <person name="Feng X."/>
        </authorList>
    </citation>
    <scope>NUCLEOTIDE SEQUENCE</scope>
    <source>
        <strain evidence="2">NFK12</strain>
    </source>
</reference>
<dbReference type="InterPro" id="IPR047197">
    <property type="entry name" value="THYN1-like_EVE"/>
</dbReference>
<gene>
    <name evidence="2" type="ORF">IEN85_09265</name>
</gene>
<evidence type="ECO:0000313" key="2">
    <source>
        <dbReference type="EMBL" id="MBD5779683.1"/>
    </source>
</evidence>
<dbReference type="PANTHER" id="PTHR14087:SF7">
    <property type="entry name" value="THYMOCYTE NUCLEAR PROTEIN 1"/>
    <property type="match status" value="1"/>
</dbReference>
<dbReference type="CDD" id="cd21133">
    <property type="entry name" value="EVE"/>
    <property type="match status" value="1"/>
</dbReference>
<dbReference type="InterPro" id="IPR015947">
    <property type="entry name" value="PUA-like_sf"/>
</dbReference>
<proteinExistence type="predicted"/>
<evidence type="ECO:0000259" key="1">
    <source>
        <dbReference type="Pfam" id="PF01878"/>
    </source>
</evidence>
<dbReference type="Pfam" id="PF01878">
    <property type="entry name" value="EVE"/>
    <property type="match status" value="1"/>
</dbReference>
<dbReference type="RefSeq" id="WP_191616930.1">
    <property type="nucleotide sequence ID" value="NZ_JACYFG010000013.1"/>
</dbReference>
<dbReference type="AlphaFoldDB" id="A0A927IHG3"/>
<dbReference type="SUPFAM" id="SSF88697">
    <property type="entry name" value="PUA domain-like"/>
    <property type="match status" value="1"/>
</dbReference>